<reference evidence="2 3" key="1">
    <citation type="submission" date="2014-06" db="EMBL/GenBank/DDBJ databases">
        <title>The genome of the endonuclear symbiont Nucleicultrix amoebiphila.</title>
        <authorList>
            <person name="Schulz F."/>
            <person name="Horn M."/>
        </authorList>
    </citation>
    <scope>NUCLEOTIDE SEQUENCE [LARGE SCALE GENOMIC DNA]</scope>
    <source>
        <strain evidence="2 3">FS5</strain>
    </source>
</reference>
<protein>
    <recommendedName>
        <fullName evidence="1">YgjP-like metallopeptidase domain-containing protein</fullName>
    </recommendedName>
</protein>
<dbReference type="RefSeq" id="WP_085784136.1">
    <property type="nucleotide sequence ID" value="NZ_CP008743.1"/>
</dbReference>
<sequence>MIPEVLDHWHQKGFPLELMIAPHPRAKRLKLQFDQRRQNFKLTTPVRIKPAKILDFLKDCEVWIKRQLAQRIERPAIPQDITLFGQTLQLTFANRTTTHIWADEKTLYIYGPEEHHLESLKKWLKQQAKSYFHHNVTLFAEQLNVTFQKISIRDSTTRWGSCSSSGNLSFSWRLILAPLEVSQYVCAHEVAHLKELNHSHRFWQLVNTLHPNHKQCRLWLRKNTPSLFAF</sequence>
<dbReference type="OrthoDB" id="9795402at2"/>
<dbReference type="KEGG" id="naf:GQ61_04430"/>
<dbReference type="STRING" id="1414854.GQ61_04430"/>
<dbReference type="CDD" id="cd07344">
    <property type="entry name" value="M48_yhfN_like"/>
    <property type="match status" value="1"/>
</dbReference>
<name>A0A1W6N4I1_9PROT</name>
<dbReference type="Proteomes" id="UP000237351">
    <property type="component" value="Chromosome"/>
</dbReference>
<gene>
    <name evidence="2" type="ORF">GQ61_04430</name>
</gene>
<dbReference type="PANTHER" id="PTHR30399:SF1">
    <property type="entry name" value="UTP PYROPHOSPHATASE"/>
    <property type="match status" value="1"/>
</dbReference>
<dbReference type="PANTHER" id="PTHR30399">
    <property type="entry name" value="UNCHARACTERIZED PROTEIN YGJP"/>
    <property type="match status" value="1"/>
</dbReference>
<dbReference type="EMBL" id="CP008743">
    <property type="protein sequence ID" value="ARN84676.1"/>
    <property type="molecule type" value="Genomic_DNA"/>
</dbReference>
<keyword evidence="3" id="KW-1185">Reference proteome</keyword>
<dbReference type="Gene3D" id="3.30.2010.10">
    <property type="entry name" value="Metalloproteases ('zincins'), catalytic domain"/>
    <property type="match status" value="1"/>
</dbReference>
<dbReference type="InterPro" id="IPR002725">
    <property type="entry name" value="YgjP-like_metallopeptidase"/>
</dbReference>
<feature type="domain" description="YgjP-like metallopeptidase" evidence="1">
    <location>
        <begin position="28"/>
        <end position="222"/>
    </location>
</feature>
<evidence type="ECO:0000313" key="3">
    <source>
        <dbReference type="Proteomes" id="UP000237351"/>
    </source>
</evidence>
<proteinExistence type="predicted"/>
<dbReference type="Pfam" id="PF01863">
    <property type="entry name" value="YgjP-like"/>
    <property type="match status" value="1"/>
</dbReference>
<evidence type="ECO:0000313" key="2">
    <source>
        <dbReference type="EMBL" id="ARN84676.1"/>
    </source>
</evidence>
<organism evidence="2 3">
    <name type="scientific">Candidatus Nucleicultrix amoebiphila FS5</name>
    <dbReference type="NCBI Taxonomy" id="1414854"/>
    <lineage>
        <taxon>Bacteria</taxon>
        <taxon>Pseudomonadati</taxon>
        <taxon>Pseudomonadota</taxon>
        <taxon>Alphaproteobacteria</taxon>
        <taxon>Holosporales</taxon>
        <taxon>Candidatus Nucleicultricaceae</taxon>
        <taxon>Candidatus Nucleicultrix</taxon>
    </lineage>
</organism>
<dbReference type="InterPro" id="IPR053136">
    <property type="entry name" value="UTP_pyrophosphatase-like"/>
</dbReference>
<accession>A0A1W6N4I1</accession>
<evidence type="ECO:0000259" key="1">
    <source>
        <dbReference type="Pfam" id="PF01863"/>
    </source>
</evidence>
<dbReference type="AlphaFoldDB" id="A0A1W6N4I1"/>